<dbReference type="PROSITE" id="PS51318">
    <property type="entry name" value="TAT"/>
    <property type="match status" value="1"/>
</dbReference>
<dbReference type="RefSeq" id="WP_260728985.1">
    <property type="nucleotide sequence ID" value="NZ_BAAABS010000003.1"/>
</dbReference>
<feature type="signal peptide" evidence="1">
    <location>
        <begin position="1"/>
        <end position="27"/>
    </location>
</feature>
<dbReference type="Proteomes" id="UP001058271">
    <property type="component" value="Chromosome"/>
</dbReference>
<evidence type="ECO:0000313" key="3">
    <source>
        <dbReference type="Proteomes" id="UP001058271"/>
    </source>
</evidence>
<evidence type="ECO:0000256" key="1">
    <source>
        <dbReference type="SAM" id="SignalP"/>
    </source>
</evidence>
<keyword evidence="3" id="KW-1185">Reference proteome</keyword>
<protein>
    <recommendedName>
        <fullName evidence="4">Secreted protein</fullName>
    </recommendedName>
</protein>
<feature type="chain" id="PRO_5045622268" description="Secreted protein" evidence="1">
    <location>
        <begin position="28"/>
        <end position="195"/>
    </location>
</feature>
<dbReference type="EMBL" id="CP073721">
    <property type="protein sequence ID" value="UWZ39571.1"/>
    <property type="molecule type" value="Genomic_DNA"/>
</dbReference>
<accession>A0ABY5ZDB6</accession>
<evidence type="ECO:0000313" key="2">
    <source>
        <dbReference type="EMBL" id="UWZ39571.1"/>
    </source>
</evidence>
<proteinExistence type="predicted"/>
<name>A0ABY5ZDB6_9ACTN</name>
<gene>
    <name evidence="2" type="ORF">Drose_15860</name>
</gene>
<reference evidence="2" key="1">
    <citation type="submission" date="2021-04" db="EMBL/GenBank/DDBJ databases">
        <title>Biosynthetic gene clusters of Dactylosporangioum roseum.</title>
        <authorList>
            <person name="Hartkoorn R.C."/>
            <person name="Beaudoing E."/>
            <person name="Hot D."/>
            <person name="Moureu S."/>
        </authorList>
    </citation>
    <scope>NUCLEOTIDE SEQUENCE</scope>
    <source>
        <strain evidence="2">NRRL B-16295</strain>
    </source>
</reference>
<evidence type="ECO:0008006" key="4">
    <source>
        <dbReference type="Google" id="ProtNLM"/>
    </source>
</evidence>
<keyword evidence="1" id="KW-0732">Signal</keyword>
<dbReference type="InterPro" id="IPR006311">
    <property type="entry name" value="TAT_signal"/>
</dbReference>
<organism evidence="2 3">
    <name type="scientific">Dactylosporangium roseum</name>
    <dbReference type="NCBI Taxonomy" id="47989"/>
    <lineage>
        <taxon>Bacteria</taxon>
        <taxon>Bacillati</taxon>
        <taxon>Actinomycetota</taxon>
        <taxon>Actinomycetes</taxon>
        <taxon>Micromonosporales</taxon>
        <taxon>Micromonosporaceae</taxon>
        <taxon>Dactylosporangium</taxon>
    </lineage>
</organism>
<sequence length="195" mass="21023">MSRTSRLGFVAAAAALLLGLSAGPAAAQNGWFYNHVDIAGAGVHTCAQATCPALTVNGLGEQVSDFCWHVGQSLGGTVYWDLVYDWNTKFAGWTNEHWLTDESQAARCGDPNRYQMATADEGAGMHTCTKPICAVVGMAATHRVQVYCNIDGERMTNPNGELNSDWLLVYDTETGLAGWTNRGWVSYLPFLPGPC</sequence>